<dbReference type="Gene3D" id="3.60.40.10">
    <property type="entry name" value="PPM-type phosphatase domain"/>
    <property type="match status" value="1"/>
</dbReference>
<evidence type="ECO:0000313" key="3">
    <source>
        <dbReference type="Proteomes" id="UP001272242"/>
    </source>
</evidence>
<dbReference type="InterPro" id="IPR001932">
    <property type="entry name" value="PPM-type_phosphatase-like_dom"/>
</dbReference>
<dbReference type="Pfam" id="PF07228">
    <property type="entry name" value="SpoIIE"/>
    <property type="match status" value="1"/>
</dbReference>
<gene>
    <name evidence="2" type="ORF">R5W23_001528</name>
</gene>
<dbReference type="SUPFAM" id="SSF81606">
    <property type="entry name" value="PP2C-like"/>
    <property type="match status" value="1"/>
</dbReference>
<dbReference type="Proteomes" id="UP001272242">
    <property type="component" value="Unassembled WGS sequence"/>
</dbReference>
<dbReference type="InterPro" id="IPR036457">
    <property type="entry name" value="PPM-type-like_dom_sf"/>
</dbReference>
<name>A0ABU5EZB7_9BACT</name>
<organism evidence="2 3">
    <name type="scientific">Gemmata algarum</name>
    <dbReference type="NCBI Taxonomy" id="2975278"/>
    <lineage>
        <taxon>Bacteria</taxon>
        <taxon>Pseudomonadati</taxon>
        <taxon>Planctomycetota</taxon>
        <taxon>Planctomycetia</taxon>
        <taxon>Gemmatales</taxon>
        <taxon>Gemmataceae</taxon>
        <taxon>Gemmata</taxon>
    </lineage>
</organism>
<reference evidence="3" key="1">
    <citation type="journal article" date="2023" name="Mar. Drugs">
        <title>Gemmata algarum, a Novel Planctomycete Isolated from an Algal Mat, Displays Antimicrobial Activity.</title>
        <authorList>
            <person name="Kumar G."/>
            <person name="Kallscheuer N."/>
            <person name="Kashif M."/>
            <person name="Ahamad S."/>
            <person name="Jagadeeshwari U."/>
            <person name="Pannikurungottu S."/>
            <person name="Haufschild T."/>
            <person name="Kabuu M."/>
            <person name="Sasikala C."/>
            <person name="Jogler C."/>
            <person name="Ramana C."/>
        </authorList>
    </citation>
    <scope>NUCLEOTIDE SEQUENCE [LARGE SCALE GENOMIC DNA]</scope>
    <source>
        <strain evidence="3">JC673</strain>
    </source>
</reference>
<evidence type="ECO:0000259" key="1">
    <source>
        <dbReference type="SMART" id="SM00331"/>
    </source>
</evidence>
<proteinExistence type="predicted"/>
<dbReference type="SMART" id="SM00331">
    <property type="entry name" value="PP2C_SIG"/>
    <property type="match status" value="1"/>
</dbReference>
<comment type="caution">
    <text evidence="2">The sequence shown here is derived from an EMBL/GenBank/DDBJ whole genome shotgun (WGS) entry which is preliminary data.</text>
</comment>
<accession>A0ABU5EZB7</accession>
<sequence>MIRAYTFSAAGGHAVNEDMFLVCEVPGGYVVGLADGQGGRAGGARAARLACQVALEELMRGPEPDWAGALARADNAVAADSTAGFTTLVALRATAGHVTGSSCGDSAAVVVCGDAAPQVLTSWQFKNPPVGSGEATFVPFALELVAPWKLLIVSDGVWKYATWERVWDSTARLSGEELLEELRAAARLHATGEFQDDFTVVLLEGE</sequence>
<feature type="domain" description="PPM-type phosphatase" evidence="1">
    <location>
        <begin position="3"/>
        <end position="205"/>
    </location>
</feature>
<dbReference type="RefSeq" id="WP_320686895.1">
    <property type="nucleotide sequence ID" value="NZ_JAXBLV010000177.1"/>
</dbReference>
<keyword evidence="3" id="KW-1185">Reference proteome</keyword>
<protein>
    <submittedName>
        <fullName evidence="2">Protein phosphatase 2C domain-containing protein</fullName>
    </submittedName>
</protein>
<dbReference type="EMBL" id="JAXBLV010000177">
    <property type="protein sequence ID" value="MDY3560299.1"/>
    <property type="molecule type" value="Genomic_DNA"/>
</dbReference>
<evidence type="ECO:0000313" key="2">
    <source>
        <dbReference type="EMBL" id="MDY3560299.1"/>
    </source>
</evidence>